<evidence type="ECO:0000313" key="5">
    <source>
        <dbReference type="Proteomes" id="UP000184452"/>
    </source>
</evidence>
<dbReference type="InterPro" id="IPR002048">
    <property type="entry name" value="EF_hand_dom"/>
</dbReference>
<dbReference type="PROSITE" id="PS00018">
    <property type="entry name" value="EF_HAND_1"/>
    <property type="match status" value="1"/>
</dbReference>
<keyword evidence="5" id="KW-1185">Reference proteome</keyword>
<evidence type="ECO:0000256" key="1">
    <source>
        <dbReference type="ARBA" id="ARBA00022723"/>
    </source>
</evidence>
<name>A0A1M6FLT1_9ACTN</name>
<reference evidence="4 5" key="1">
    <citation type="submission" date="2016-11" db="EMBL/GenBank/DDBJ databases">
        <authorList>
            <person name="Jaros S."/>
            <person name="Januszkiewicz K."/>
            <person name="Wedrychowicz H."/>
        </authorList>
    </citation>
    <scope>NUCLEOTIDE SEQUENCE [LARGE SCALE GENOMIC DNA]</scope>
    <source>
        <strain evidence="4 5">CGMCC 4.5723</strain>
    </source>
</reference>
<dbReference type="STRING" id="758803.SAMN05421803_10378"/>
<organism evidence="4 5">
    <name type="scientific">Nocardiopsis flavescens</name>
    <dbReference type="NCBI Taxonomy" id="758803"/>
    <lineage>
        <taxon>Bacteria</taxon>
        <taxon>Bacillati</taxon>
        <taxon>Actinomycetota</taxon>
        <taxon>Actinomycetes</taxon>
        <taxon>Streptosporangiales</taxon>
        <taxon>Nocardiopsidaceae</taxon>
        <taxon>Nocardiopsis</taxon>
    </lineage>
</organism>
<dbReference type="Pfam" id="PF13499">
    <property type="entry name" value="EF-hand_7"/>
    <property type="match status" value="1"/>
</dbReference>
<proteinExistence type="predicted"/>
<dbReference type="InterPro" id="IPR018247">
    <property type="entry name" value="EF_Hand_1_Ca_BS"/>
</dbReference>
<keyword evidence="2" id="KW-0677">Repeat</keyword>
<feature type="domain" description="EF-hand" evidence="3">
    <location>
        <begin position="134"/>
        <end position="167"/>
    </location>
</feature>
<dbReference type="CDD" id="cd00051">
    <property type="entry name" value="EFh"/>
    <property type="match status" value="1"/>
</dbReference>
<dbReference type="SMART" id="SM00054">
    <property type="entry name" value="EFh"/>
    <property type="match status" value="2"/>
</dbReference>
<dbReference type="InterPro" id="IPR011992">
    <property type="entry name" value="EF-hand-dom_pair"/>
</dbReference>
<dbReference type="SUPFAM" id="SSF47473">
    <property type="entry name" value="EF-hand"/>
    <property type="match status" value="1"/>
</dbReference>
<evidence type="ECO:0000259" key="3">
    <source>
        <dbReference type="PROSITE" id="PS50222"/>
    </source>
</evidence>
<evidence type="ECO:0000313" key="4">
    <source>
        <dbReference type="EMBL" id="SHI98612.1"/>
    </source>
</evidence>
<protein>
    <submittedName>
        <fullName evidence="4">Ca2+-binding protein, EF-hand superfamily</fullName>
    </submittedName>
</protein>
<dbReference type="GO" id="GO:0005509">
    <property type="term" value="F:calcium ion binding"/>
    <property type="evidence" value="ECO:0007669"/>
    <property type="project" value="InterPro"/>
</dbReference>
<dbReference type="RefSeq" id="WP_073376666.1">
    <property type="nucleotide sequence ID" value="NZ_FQZK01000003.1"/>
</dbReference>
<gene>
    <name evidence="4" type="ORF">SAMN05421803_10378</name>
</gene>
<dbReference type="Proteomes" id="UP000184452">
    <property type="component" value="Unassembled WGS sequence"/>
</dbReference>
<evidence type="ECO:0000256" key="2">
    <source>
        <dbReference type="ARBA" id="ARBA00022737"/>
    </source>
</evidence>
<feature type="domain" description="EF-hand" evidence="3">
    <location>
        <begin position="98"/>
        <end position="133"/>
    </location>
</feature>
<dbReference type="OrthoDB" id="7356823at2"/>
<dbReference type="AlphaFoldDB" id="A0A1M6FLT1"/>
<dbReference type="EMBL" id="FQZK01000003">
    <property type="protein sequence ID" value="SHI98612.1"/>
    <property type="molecule type" value="Genomic_DNA"/>
</dbReference>
<sequence length="181" mass="20005">MGITPSEAITARFNQLFDVLDTDGDKHATWVDYQRLVDRYITGYALDPTEPKAHAIETAYRSLWEQLVRHSGAPGRLERQEFIAAMHAASEDRSRFNAAEAVAEAVFDLLDEDGDGRISLDEFLVYAAALGAAEQDARARFANVDTDGDVHISREEFVLSAREYLFGEATDSPGGFVFGVV</sequence>
<dbReference type="PANTHER" id="PTHR10827:SF98">
    <property type="entry name" value="45 KDA CALCIUM-BINDING PROTEIN"/>
    <property type="match status" value="1"/>
</dbReference>
<dbReference type="PROSITE" id="PS50222">
    <property type="entry name" value="EF_HAND_2"/>
    <property type="match status" value="2"/>
</dbReference>
<dbReference type="Gene3D" id="1.10.238.10">
    <property type="entry name" value="EF-hand"/>
    <property type="match status" value="1"/>
</dbReference>
<accession>A0A1M6FLT1</accession>
<keyword evidence="1" id="KW-0479">Metal-binding</keyword>
<dbReference type="PANTHER" id="PTHR10827">
    <property type="entry name" value="RETICULOCALBIN"/>
    <property type="match status" value="1"/>
</dbReference>